<dbReference type="PANTHER" id="PTHR43080">
    <property type="entry name" value="CBS DOMAIN-CONTAINING PROTEIN CBSX3, MITOCHONDRIAL"/>
    <property type="match status" value="1"/>
</dbReference>
<sequence length="217" mass="24274">MRVSSIASKDFFIVNVNDNVSKVISSIEKTGFLGGVVVDDNQDYMGVIHAKEIIRLKSDPRKTKVQNILKRAPVLSEEDSLFRVVKLILEVDTRILPVGIENRVKKVVYDVDVIKAFLGNSIMEKQVDKIMTRDVITIDEKTSIAKAIKTLAENKISHLPIMKDGKLVGIVSTHDIAAKLLFARVRVTTGERVGERIKSLSIPISNIMSYPFLTDRK</sequence>
<name>A0A497EJX4_9CREN</name>
<keyword evidence="1 2" id="KW-0129">CBS domain</keyword>
<evidence type="ECO:0000313" key="4">
    <source>
        <dbReference type="EMBL" id="RLE45894.1"/>
    </source>
</evidence>
<feature type="domain" description="CBS" evidence="3">
    <location>
        <begin position="131"/>
        <end position="187"/>
    </location>
</feature>
<comment type="caution">
    <text evidence="4">The sequence shown here is derived from an EMBL/GenBank/DDBJ whole genome shotgun (WGS) entry which is preliminary data.</text>
</comment>
<dbReference type="SMART" id="SM00116">
    <property type="entry name" value="CBS"/>
    <property type="match status" value="3"/>
</dbReference>
<accession>A0A497EJX4</accession>
<gene>
    <name evidence="4" type="ORF">DRJ31_10675</name>
</gene>
<dbReference type="InterPro" id="IPR000644">
    <property type="entry name" value="CBS_dom"/>
</dbReference>
<evidence type="ECO:0000259" key="3">
    <source>
        <dbReference type="PROSITE" id="PS51371"/>
    </source>
</evidence>
<evidence type="ECO:0000313" key="5">
    <source>
        <dbReference type="Proteomes" id="UP000278475"/>
    </source>
</evidence>
<dbReference type="AlphaFoldDB" id="A0A497EJX4"/>
<dbReference type="EMBL" id="QMQV01000221">
    <property type="protein sequence ID" value="RLE45894.1"/>
    <property type="molecule type" value="Genomic_DNA"/>
</dbReference>
<dbReference type="Pfam" id="PF00571">
    <property type="entry name" value="CBS"/>
    <property type="match status" value="2"/>
</dbReference>
<proteinExistence type="predicted"/>
<dbReference type="PROSITE" id="PS51371">
    <property type="entry name" value="CBS"/>
    <property type="match status" value="2"/>
</dbReference>
<dbReference type="Gene3D" id="3.10.580.10">
    <property type="entry name" value="CBS-domain"/>
    <property type="match status" value="2"/>
</dbReference>
<dbReference type="InterPro" id="IPR051257">
    <property type="entry name" value="Diverse_CBS-Domain"/>
</dbReference>
<evidence type="ECO:0000256" key="1">
    <source>
        <dbReference type="ARBA" id="ARBA00023122"/>
    </source>
</evidence>
<protein>
    <recommendedName>
        <fullName evidence="3">CBS domain-containing protein</fullName>
    </recommendedName>
</protein>
<dbReference type="InterPro" id="IPR046342">
    <property type="entry name" value="CBS_dom_sf"/>
</dbReference>
<feature type="domain" description="CBS" evidence="3">
    <location>
        <begin position="7"/>
        <end position="63"/>
    </location>
</feature>
<dbReference type="PANTHER" id="PTHR43080:SF2">
    <property type="entry name" value="CBS DOMAIN-CONTAINING PROTEIN"/>
    <property type="match status" value="1"/>
</dbReference>
<dbReference type="Proteomes" id="UP000278475">
    <property type="component" value="Unassembled WGS sequence"/>
</dbReference>
<evidence type="ECO:0000256" key="2">
    <source>
        <dbReference type="PROSITE-ProRule" id="PRU00703"/>
    </source>
</evidence>
<organism evidence="4 5">
    <name type="scientific">Thermoproteota archaeon</name>
    <dbReference type="NCBI Taxonomy" id="2056631"/>
    <lineage>
        <taxon>Archaea</taxon>
        <taxon>Thermoproteota</taxon>
    </lineage>
</organism>
<dbReference type="SUPFAM" id="SSF54631">
    <property type="entry name" value="CBS-domain pair"/>
    <property type="match status" value="2"/>
</dbReference>
<reference evidence="4 5" key="1">
    <citation type="submission" date="2018-06" db="EMBL/GenBank/DDBJ databases">
        <title>Extensive metabolic versatility and redundancy in microbially diverse, dynamic hydrothermal sediments.</title>
        <authorList>
            <person name="Dombrowski N."/>
            <person name="Teske A."/>
            <person name="Baker B.J."/>
        </authorList>
    </citation>
    <scope>NUCLEOTIDE SEQUENCE [LARGE SCALE GENOMIC DNA]</scope>
    <source>
        <strain evidence="4">B66_G16</strain>
    </source>
</reference>